<dbReference type="SUPFAM" id="SSF52540">
    <property type="entry name" value="P-loop containing nucleoside triphosphate hydrolases"/>
    <property type="match status" value="1"/>
</dbReference>
<keyword evidence="8 10" id="KW-0694">RNA-binding</keyword>
<dbReference type="InterPro" id="IPR010914">
    <property type="entry name" value="RsgA_GTPase_dom"/>
</dbReference>
<keyword evidence="3 10" id="KW-0479">Metal-binding</keyword>
<dbReference type="InterPro" id="IPR031944">
    <property type="entry name" value="RsgA_N"/>
</dbReference>
<name>A0A9D1H7L0_9FIRM</name>
<comment type="cofactor">
    <cofactor evidence="10">
        <name>Zn(2+)</name>
        <dbReference type="ChEBI" id="CHEBI:29105"/>
    </cofactor>
    <text evidence="10">Binds 1 zinc ion per subunit.</text>
</comment>
<comment type="subcellular location">
    <subcellularLocation>
        <location evidence="10">Cytoplasm</location>
    </subcellularLocation>
</comment>
<dbReference type="NCBIfam" id="TIGR00157">
    <property type="entry name" value="ribosome small subunit-dependent GTPase A"/>
    <property type="match status" value="1"/>
</dbReference>
<evidence type="ECO:0000256" key="5">
    <source>
        <dbReference type="ARBA" id="ARBA00022741"/>
    </source>
</evidence>
<dbReference type="AlphaFoldDB" id="A0A9D1H7L0"/>
<dbReference type="Gene3D" id="3.40.50.300">
    <property type="entry name" value="P-loop containing nucleotide triphosphate hydrolases"/>
    <property type="match status" value="1"/>
</dbReference>
<evidence type="ECO:0000313" key="14">
    <source>
        <dbReference type="Proteomes" id="UP000824160"/>
    </source>
</evidence>
<evidence type="ECO:0000256" key="7">
    <source>
        <dbReference type="ARBA" id="ARBA00022833"/>
    </source>
</evidence>
<evidence type="ECO:0000256" key="2">
    <source>
        <dbReference type="ARBA" id="ARBA00022517"/>
    </source>
</evidence>
<comment type="function">
    <text evidence="10">One of several proteins that assist in the late maturation steps of the functional core of the 30S ribosomal subunit. Helps release RbfA from mature subunits. May play a role in the assembly of ribosomal proteins into the subunit. Circularly permuted GTPase that catalyzes slow GTP hydrolysis, GTPase activity is stimulated by the 30S ribosomal subunit.</text>
</comment>
<dbReference type="GO" id="GO:0046872">
    <property type="term" value="F:metal ion binding"/>
    <property type="evidence" value="ECO:0007669"/>
    <property type="project" value="UniProtKB-KW"/>
</dbReference>
<proteinExistence type="inferred from homology"/>
<comment type="similarity">
    <text evidence="10">Belongs to the TRAFAC class YlqF/YawG GTPase family. RsgA subfamily.</text>
</comment>
<dbReference type="InterPro" id="IPR027417">
    <property type="entry name" value="P-loop_NTPase"/>
</dbReference>
<dbReference type="InterPro" id="IPR012340">
    <property type="entry name" value="NA-bd_OB-fold"/>
</dbReference>
<comment type="subunit">
    <text evidence="10">Monomer. Associates with 30S ribosomal subunit, binds 16S rRNA.</text>
</comment>
<evidence type="ECO:0000256" key="3">
    <source>
        <dbReference type="ARBA" id="ARBA00022723"/>
    </source>
</evidence>
<reference evidence="13" key="2">
    <citation type="journal article" date="2021" name="PeerJ">
        <title>Extensive microbial diversity within the chicken gut microbiome revealed by metagenomics and culture.</title>
        <authorList>
            <person name="Gilroy R."/>
            <person name="Ravi A."/>
            <person name="Getino M."/>
            <person name="Pursley I."/>
            <person name="Horton D.L."/>
            <person name="Alikhan N.F."/>
            <person name="Baker D."/>
            <person name="Gharbi K."/>
            <person name="Hall N."/>
            <person name="Watson M."/>
            <person name="Adriaenssens E.M."/>
            <person name="Foster-Nyarko E."/>
            <person name="Jarju S."/>
            <person name="Secka A."/>
            <person name="Antonio M."/>
            <person name="Oren A."/>
            <person name="Chaudhuri R.R."/>
            <person name="La Ragione R."/>
            <person name="Hildebrand F."/>
            <person name="Pallen M.J."/>
        </authorList>
    </citation>
    <scope>NUCLEOTIDE SEQUENCE</scope>
    <source>
        <strain evidence="13">ChiBcec7-5410</strain>
    </source>
</reference>
<dbReference type="EC" id="3.6.1.-" evidence="10"/>
<dbReference type="Gene3D" id="1.10.40.50">
    <property type="entry name" value="Probable gtpase engc, domain 3"/>
    <property type="match status" value="1"/>
</dbReference>
<feature type="domain" description="EngC GTPase" evidence="11">
    <location>
        <begin position="68"/>
        <end position="211"/>
    </location>
</feature>
<dbReference type="SUPFAM" id="SSF50249">
    <property type="entry name" value="Nucleic acid-binding proteins"/>
    <property type="match status" value="1"/>
</dbReference>
<evidence type="ECO:0000259" key="11">
    <source>
        <dbReference type="PROSITE" id="PS50936"/>
    </source>
</evidence>
<dbReference type="Pfam" id="PF03193">
    <property type="entry name" value="RsgA_GTPase"/>
    <property type="match status" value="1"/>
</dbReference>
<dbReference type="GO" id="GO:0005737">
    <property type="term" value="C:cytoplasm"/>
    <property type="evidence" value="ECO:0007669"/>
    <property type="project" value="UniProtKB-SubCell"/>
</dbReference>
<gene>
    <name evidence="10 13" type="primary">rsgA</name>
    <name evidence="13" type="ORF">IAC43_08155</name>
</gene>
<dbReference type="CDD" id="cd01854">
    <property type="entry name" value="YjeQ_EngC"/>
    <property type="match status" value="1"/>
</dbReference>
<dbReference type="GO" id="GO:0003924">
    <property type="term" value="F:GTPase activity"/>
    <property type="evidence" value="ECO:0007669"/>
    <property type="project" value="UniProtKB-UniRule"/>
</dbReference>
<keyword evidence="4 10" id="KW-0699">rRNA-binding</keyword>
<dbReference type="Gene3D" id="2.40.50.140">
    <property type="entry name" value="Nucleic acid-binding proteins"/>
    <property type="match status" value="1"/>
</dbReference>
<keyword evidence="2 10" id="KW-0690">Ribosome biogenesis</keyword>
<feature type="binding site" evidence="10">
    <location>
        <position position="253"/>
    </location>
    <ligand>
        <name>Zn(2+)</name>
        <dbReference type="ChEBI" id="CHEBI:29105"/>
    </ligand>
</feature>
<evidence type="ECO:0000259" key="12">
    <source>
        <dbReference type="PROSITE" id="PS51721"/>
    </source>
</evidence>
<feature type="binding site" evidence="10">
    <location>
        <begin position="155"/>
        <end position="163"/>
    </location>
    <ligand>
        <name>GTP</name>
        <dbReference type="ChEBI" id="CHEBI:37565"/>
    </ligand>
</feature>
<comment type="caution">
    <text evidence="13">The sequence shown here is derived from an EMBL/GenBank/DDBJ whole genome shotgun (WGS) entry which is preliminary data.</text>
</comment>
<organism evidence="13 14">
    <name type="scientific">Candidatus Faecivivens stercoripullorum</name>
    <dbReference type="NCBI Taxonomy" id="2840805"/>
    <lineage>
        <taxon>Bacteria</taxon>
        <taxon>Bacillati</taxon>
        <taxon>Bacillota</taxon>
        <taxon>Clostridia</taxon>
        <taxon>Eubacteriales</taxon>
        <taxon>Oscillospiraceae</taxon>
        <taxon>Oscillospiraceae incertae sedis</taxon>
        <taxon>Candidatus Faecivivens</taxon>
    </lineage>
</organism>
<sequence>MTTQGLIIKAISGAFYVQTEDAILPCKARGIFRKRGIAPLAGDYVRIEDDNIVEILPRKNELVRPKAANIDLALMTVATTEPSPNTFVLDKMLAVCEVKKIEPVIVMTKNDLKTDDAFVDIYQKAGFNVIVTGEDIHNEQQILSLMQGKVSIFIGNTGVGKSTLLNRLFPDLDLRTGAISNKLGRGRHTTRQVELYPIPGGGYVADSPGFSTVELEQYEPIRKEQLQYCFREFAPFLDKCRFADCSHRKEPGCAVLQAIEQGLVSESRHESYMMLYEEAMKIPDWQREEGRD</sequence>
<evidence type="ECO:0000313" key="13">
    <source>
        <dbReference type="EMBL" id="HIT95145.1"/>
    </source>
</evidence>
<reference evidence="13" key="1">
    <citation type="submission" date="2020-10" db="EMBL/GenBank/DDBJ databases">
        <authorList>
            <person name="Gilroy R."/>
        </authorList>
    </citation>
    <scope>NUCLEOTIDE SEQUENCE</scope>
    <source>
        <strain evidence="13">ChiBcec7-5410</strain>
    </source>
</reference>
<feature type="binding site" evidence="10">
    <location>
        <position position="240"/>
    </location>
    <ligand>
        <name>Zn(2+)</name>
        <dbReference type="ChEBI" id="CHEBI:29105"/>
    </ligand>
</feature>
<dbReference type="GO" id="GO:0042274">
    <property type="term" value="P:ribosomal small subunit biogenesis"/>
    <property type="evidence" value="ECO:0007669"/>
    <property type="project" value="UniProtKB-UniRule"/>
</dbReference>
<feature type="binding site" evidence="10">
    <location>
        <position position="245"/>
    </location>
    <ligand>
        <name>Zn(2+)</name>
        <dbReference type="ChEBI" id="CHEBI:29105"/>
    </ligand>
</feature>
<keyword evidence="9 10" id="KW-0342">GTP-binding</keyword>
<dbReference type="PANTHER" id="PTHR32120">
    <property type="entry name" value="SMALL RIBOSOMAL SUBUNIT BIOGENESIS GTPASE RSGA"/>
    <property type="match status" value="1"/>
</dbReference>
<keyword evidence="7 10" id="KW-0862">Zinc</keyword>
<dbReference type="PROSITE" id="PS50936">
    <property type="entry name" value="ENGC_GTPASE"/>
    <property type="match status" value="1"/>
</dbReference>
<feature type="domain" description="CP-type G" evidence="12">
    <location>
        <begin position="59"/>
        <end position="213"/>
    </location>
</feature>
<evidence type="ECO:0000256" key="6">
    <source>
        <dbReference type="ARBA" id="ARBA00022801"/>
    </source>
</evidence>
<evidence type="ECO:0000256" key="9">
    <source>
        <dbReference type="ARBA" id="ARBA00023134"/>
    </source>
</evidence>
<dbReference type="PROSITE" id="PS51721">
    <property type="entry name" value="G_CP"/>
    <property type="match status" value="1"/>
</dbReference>
<keyword evidence="5 10" id="KW-0547">Nucleotide-binding</keyword>
<keyword evidence="6 10" id="KW-0378">Hydrolase</keyword>
<accession>A0A9D1H7L0</accession>
<keyword evidence="1 10" id="KW-0963">Cytoplasm</keyword>
<dbReference type="InterPro" id="IPR030378">
    <property type="entry name" value="G_CP_dom"/>
</dbReference>
<dbReference type="Pfam" id="PF16745">
    <property type="entry name" value="RsgA_N"/>
    <property type="match status" value="1"/>
</dbReference>
<dbReference type="GO" id="GO:0005525">
    <property type="term" value="F:GTP binding"/>
    <property type="evidence" value="ECO:0007669"/>
    <property type="project" value="UniProtKB-UniRule"/>
</dbReference>
<feature type="binding site" evidence="10">
    <location>
        <begin position="108"/>
        <end position="111"/>
    </location>
    <ligand>
        <name>GTP</name>
        <dbReference type="ChEBI" id="CHEBI:37565"/>
    </ligand>
</feature>
<dbReference type="PANTHER" id="PTHR32120:SF11">
    <property type="entry name" value="SMALL RIBOSOMAL SUBUNIT BIOGENESIS GTPASE RSGA 1, MITOCHONDRIAL-RELATED"/>
    <property type="match status" value="1"/>
</dbReference>
<dbReference type="GO" id="GO:0019843">
    <property type="term" value="F:rRNA binding"/>
    <property type="evidence" value="ECO:0007669"/>
    <property type="project" value="UniProtKB-KW"/>
</dbReference>
<dbReference type="EMBL" id="DVLW01000225">
    <property type="protein sequence ID" value="HIT95145.1"/>
    <property type="molecule type" value="Genomic_DNA"/>
</dbReference>
<evidence type="ECO:0000256" key="10">
    <source>
        <dbReference type="HAMAP-Rule" id="MF_01820"/>
    </source>
</evidence>
<dbReference type="CDD" id="cd04466">
    <property type="entry name" value="S1_YloQ_GTPase"/>
    <property type="match status" value="1"/>
</dbReference>
<dbReference type="HAMAP" id="MF_01820">
    <property type="entry name" value="GTPase_RsgA"/>
    <property type="match status" value="1"/>
</dbReference>
<dbReference type="InterPro" id="IPR004881">
    <property type="entry name" value="Ribosome_biogen_GTPase_RsgA"/>
</dbReference>
<dbReference type="Proteomes" id="UP000824160">
    <property type="component" value="Unassembled WGS sequence"/>
</dbReference>
<evidence type="ECO:0000256" key="8">
    <source>
        <dbReference type="ARBA" id="ARBA00022884"/>
    </source>
</evidence>
<protein>
    <recommendedName>
        <fullName evidence="10">Small ribosomal subunit biogenesis GTPase RsgA</fullName>
        <ecNumber evidence="10">3.6.1.-</ecNumber>
    </recommendedName>
</protein>
<feature type="binding site" evidence="10">
    <location>
        <position position="247"/>
    </location>
    <ligand>
        <name>Zn(2+)</name>
        <dbReference type="ChEBI" id="CHEBI:29105"/>
    </ligand>
</feature>
<evidence type="ECO:0000256" key="1">
    <source>
        <dbReference type="ARBA" id="ARBA00022490"/>
    </source>
</evidence>
<evidence type="ECO:0000256" key="4">
    <source>
        <dbReference type="ARBA" id="ARBA00022730"/>
    </source>
</evidence>